<gene>
    <name evidence="2" type="ORF">EPICR_20265</name>
</gene>
<evidence type="ECO:0000259" key="1">
    <source>
        <dbReference type="PROSITE" id="PS50943"/>
    </source>
</evidence>
<accession>A0A484HHQ7</accession>
<organism evidence="2">
    <name type="scientific">uncultured Desulfobacteraceae bacterium</name>
    <dbReference type="NCBI Taxonomy" id="218296"/>
    <lineage>
        <taxon>Bacteria</taxon>
        <taxon>Pseudomonadati</taxon>
        <taxon>Thermodesulfobacteriota</taxon>
        <taxon>Desulfobacteria</taxon>
        <taxon>Desulfobacterales</taxon>
        <taxon>Desulfobacteraceae</taxon>
        <taxon>environmental samples</taxon>
    </lineage>
</organism>
<protein>
    <submittedName>
        <fullName evidence="2">Transcriptional regulator</fullName>
    </submittedName>
</protein>
<dbReference type="Pfam" id="PF13560">
    <property type="entry name" value="HTH_31"/>
    <property type="match status" value="1"/>
</dbReference>
<proteinExistence type="predicted"/>
<dbReference type="EMBL" id="CAACVI010000012">
    <property type="protein sequence ID" value="VEN73796.1"/>
    <property type="molecule type" value="Genomic_DNA"/>
</dbReference>
<dbReference type="AlphaFoldDB" id="A0A484HHQ7"/>
<dbReference type="GO" id="GO:0003677">
    <property type="term" value="F:DNA binding"/>
    <property type="evidence" value="ECO:0007669"/>
    <property type="project" value="InterPro"/>
</dbReference>
<dbReference type="SMART" id="SM00530">
    <property type="entry name" value="HTH_XRE"/>
    <property type="match status" value="1"/>
</dbReference>
<dbReference type="SUPFAM" id="SSF47413">
    <property type="entry name" value="lambda repressor-like DNA-binding domains"/>
    <property type="match status" value="1"/>
</dbReference>
<dbReference type="CDD" id="cd00093">
    <property type="entry name" value="HTH_XRE"/>
    <property type="match status" value="1"/>
</dbReference>
<sequence>MVYMRTKGKMMPKSITRAYSRYSRDAAALLGALIREARHERRLSAQELADRAGISRGLLQRIEKGNLKCEIGAVFEAAAIVGVKLFDADESAMTRYLRQTREKLALLPKSVRKKSKAARDDF</sequence>
<dbReference type="InterPro" id="IPR010982">
    <property type="entry name" value="Lambda_DNA-bd_dom_sf"/>
</dbReference>
<reference evidence="2" key="1">
    <citation type="submission" date="2019-01" db="EMBL/GenBank/DDBJ databases">
        <authorList>
            <consortium name="Genoscope - CEA"/>
            <person name="William W."/>
        </authorList>
    </citation>
    <scope>NUCLEOTIDE SEQUENCE</scope>
    <source>
        <strain evidence="2">CR-1</strain>
    </source>
</reference>
<evidence type="ECO:0000313" key="2">
    <source>
        <dbReference type="EMBL" id="VEN73796.1"/>
    </source>
</evidence>
<dbReference type="Gene3D" id="1.10.260.40">
    <property type="entry name" value="lambda repressor-like DNA-binding domains"/>
    <property type="match status" value="1"/>
</dbReference>
<feature type="domain" description="HTH cro/C1-type" evidence="1">
    <location>
        <begin position="34"/>
        <end position="66"/>
    </location>
</feature>
<dbReference type="PROSITE" id="PS50943">
    <property type="entry name" value="HTH_CROC1"/>
    <property type="match status" value="1"/>
</dbReference>
<dbReference type="InterPro" id="IPR001387">
    <property type="entry name" value="Cro/C1-type_HTH"/>
</dbReference>
<name>A0A484HHQ7_9BACT</name>